<dbReference type="PANTHER" id="PTHR42912:SF93">
    <property type="entry name" value="N6-ADENOSINE-METHYLTRANSFERASE TMT1A"/>
    <property type="match status" value="1"/>
</dbReference>
<dbReference type="GO" id="GO:0008757">
    <property type="term" value="F:S-adenosylmethionine-dependent methyltransferase activity"/>
    <property type="evidence" value="ECO:0007669"/>
    <property type="project" value="InterPro"/>
</dbReference>
<dbReference type="AlphaFoldDB" id="A0A7I9VZT7"/>
<sequence>MPDADTPADSDAAMTNDADVPDVATDDAALTDHAARNRAMWDGFSDEYQAKHADDLVVCGGLAWGTMRIPESELHVLGDVKSCDVLEFGCGAAQWSIALAWLGARPVGLDLSERQLQHARKLMADAGVDFPLIHASAEAVPLPDASFDIVFCDHGAMSFADPYRTVPEAARLLRPGGLFAFNHDSPIETLCWPPGADEVGDRLALDYFGMHQIEDGDEVLFNLPYGEWIRLFRTNGFVVEDLIEPRPKPDTVSSYRSDAGLAWARRWPSEEIWRLRKTQDPT</sequence>
<feature type="region of interest" description="Disordered" evidence="1">
    <location>
        <begin position="1"/>
        <end position="22"/>
    </location>
</feature>
<evidence type="ECO:0000256" key="1">
    <source>
        <dbReference type="SAM" id="MobiDB-lite"/>
    </source>
</evidence>
<comment type="caution">
    <text evidence="3">The sequence shown here is derived from an EMBL/GenBank/DDBJ whole genome shotgun (WGS) entry which is preliminary data.</text>
</comment>
<dbReference type="EMBL" id="BLKS01000001">
    <property type="protein sequence ID" value="GFG50971.1"/>
    <property type="molecule type" value="Genomic_DNA"/>
</dbReference>
<reference evidence="3 4" key="1">
    <citation type="journal article" date="2019" name="Emerg. Microbes Infect.">
        <title>Comprehensive subspecies identification of 175 nontuberculous mycobacteria species based on 7547 genomic profiles.</title>
        <authorList>
            <person name="Matsumoto Y."/>
            <person name="Kinjo T."/>
            <person name="Motooka D."/>
            <person name="Nabeya D."/>
            <person name="Jung N."/>
            <person name="Uechi K."/>
            <person name="Horii T."/>
            <person name="Iida T."/>
            <person name="Fujita J."/>
            <person name="Nakamura S."/>
        </authorList>
    </citation>
    <scope>NUCLEOTIDE SEQUENCE [LARGE SCALE GENOMIC DNA]</scope>
    <source>
        <strain evidence="3 4">JCM 6377</strain>
    </source>
</reference>
<dbReference type="CDD" id="cd02440">
    <property type="entry name" value="AdoMet_MTases"/>
    <property type="match status" value="1"/>
</dbReference>
<dbReference type="InterPro" id="IPR050508">
    <property type="entry name" value="Methyltransf_Superfamily"/>
</dbReference>
<feature type="domain" description="Methyltransferase type 11" evidence="2">
    <location>
        <begin position="86"/>
        <end position="181"/>
    </location>
</feature>
<dbReference type="InterPro" id="IPR029063">
    <property type="entry name" value="SAM-dependent_MTases_sf"/>
</dbReference>
<protein>
    <recommendedName>
        <fullName evidence="2">Methyltransferase type 11 domain-containing protein</fullName>
    </recommendedName>
</protein>
<organism evidence="3 4">
    <name type="scientific">Mycolicibacterium agri</name>
    <name type="common">Mycobacterium agri</name>
    <dbReference type="NCBI Taxonomy" id="36811"/>
    <lineage>
        <taxon>Bacteria</taxon>
        <taxon>Bacillati</taxon>
        <taxon>Actinomycetota</taxon>
        <taxon>Actinomycetes</taxon>
        <taxon>Mycobacteriales</taxon>
        <taxon>Mycobacteriaceae</taxon>
        <taxon>Mycolicibacterium</taxon>
    </lineage>
</organism>
<evidence type="ECO:0000259" key="2">
    <source>
        <dbReference type="Pfam" id="PF08241"/>
    </source>
</evidence>
<dbReference type="Pfam" id="PF08241">
    <property type="entry name" value="Methyltransf_11"/>
    <property type="match status" value="1"/>
</dbReference>
<dbReference type="PANTHER" id="PTHR42912">
    <property type="entry name" value="METHYLTRANSFERASE"/>
    <property type="match status" value="1"/>
</dbReference>
<proteinExistence type="predicted"/>
<name>A0A7I9VZT7_MYCAG</name>
<evidence type="ECO:0000313" key="3">
    <source>
        <dbReference type="EMBL" id="GFG50971.1"/>
    </source>
</evidence>
<dbReference type="Proteomes" id="UP000465302">
    <property type="component" value="Unassembled WGS sequence"/>
</dbReference>
<dbReference type="Gene3D" id="3.40.50.150">
    <property type="entry name" value="Vaccinia Virus protein VP39"/>
    <property type="match status" value="1"/>
</dbReference>
<dbReference type="SUPFAM" id="SSF53335">
    <property type="entry name" value="S-adenosyl-L-methionine-dependent methyltransferases"/>
    <property type="match status" value="1"/>
</dbReference>
<dbReference type="RefSeq" id="WP_207767279.1">
    <property type="nucleotide sequence ID" value="NZ_BLKS01000001.1"/>
</dbReference>
<dbReference type="InterPro" id="IPR013216">
    <property type="entry name" value="Methyltransf_11"/>
</dbReference>
<evidence type="ECO:0000313" key="4">
    <source>
        <dbReference type="Proteomes" id="UP000465302"/>
    </source>
</evidence>
<gene>
    <name evidence="3" type="ORF">MAGR_24120</name>
</gene>
<accession>A0A7I9VZT7</accession>